<reference evidence="1 2" key="1">
    <citation type="submission" date="2016-01" db="EMBL/GenBank/DDBJ databases">
        <title>The new phylogeny of the genus Mycobacterium.</title>
        <authorList>
            <person name="Tarcisio F."/>
            <person name="Conor M."/>
            <person name="Antonella G."/>
            <person name="Elisabetta G."/>
            <person name="Giulia F.S."/>
            <person name="Sara T."/>
            <person name="Anna F."/>
            <person name="Clotilde B."/>
            <person name="Roberto B."/>
            <person name="Veronica D.S."/>
            <person name="Fabio R."/>
            <person name="Monica P."/>
            <person name="Olivier J."/>
            <person name="Enrico T."/>
            <person name="Nicola S."/>
        </authorList>
    </citation>
    <scope>NUCLEOTIDE SEQUENCE [LARGE SCALE GENOMIC DNA]</scope>
    <source>
        <strain evidence="1 2">DSM 44339</strain>
    </source>
</reference>
<evidence type="ECO:0000313" key="1">
    <source>
        <dbReference type="EMBL" id="ORV42047.1"/>
    </source>
</evidence>
<dbReference type="EMBL" id="LQOS01000024">
    <property type="protein sequence ID" value="ORV42047.1"/>
    <property type="molecule type" value="Genomic_DNA"/>
</dbReference>
<dbReference type="STRING" id="126673.AWC01_09180"/>
<protein>
    <submittedName>
        <fullName evidence="1">Uncharacterized protein</fullName>
    </submittedName>
</protein>
<proteinExistence type="predicted"/>
<gene>
    <name evidence="1" type="ORF">AWC01_09180</name>
</gene>
<comment type="caution">
    <text evidence="1">The sequence shown here is derived from an EMBL/GenBank/DDBJ whole genome shotgun (WGS) entry which is preliminary data.</text>
</comment>
<keyword evidence="2" id="KW-1185">Reference proteome</keyword>
<dbReference type="Gene3D" id="3.90.180.10">
    <property type="entry name" value="Medium-chain alcohol dehydrogenases, catalytic domain"/>
    <property type="match status" value="1"/>
</dbReference>
<accession>A0A1X1TBZ0</accession>
<dbReference type="Proteomes" id="UP000193564">
    <property type="component" value="Unassembled WGS sequence"/>
</dbReference>
<evidence type="ECO:0000313" key="2">
    <source>
        <dbReference type="Proteomes" id="UP000193564"/>
    </source>
</evidence>
<name>A0A1X1TBZ0_9MYCO</name>
<dbReference type="AlphaFoldDB" id="A0A1X1TBZ0"/>
<organism evidence="1 2">
    <name type="scientific">Mycolicibacterium doricum</name>
    <dbReference type="NCBI Taxonomy" id="126673"/>
    <lineage>
        <taxon>Bacteria</taxon>
        <taxon>Bacillati</taxon>
        <taxon>Actinomycetota</taxon>
        <taxon>Actinomycetes</taxon>
        <taxon>Mycobacteriales</taxon>
        <taxon>Mycobacteriaceae</taxon>
        <taxon>Mycolicibacterium</taxon>
    </lineage>
</organism>
<sequence length="99" mass="10510">MVEAAVARLDIGGALVLAGSVMPGRPVSFDPESLVRNWWTIGGGHNYEPRHLEQVVAFLHRTRDAYPWAAVVSDPVGLDDIDSVPVSAPPGTLRAAVAP</sequence>
<dbReference type="Gene3D" id="3.40.50.720">
    <property type="entry name" value="NAD(P)-binding Rossmann-like Domain"/>
    <property type="match status" value="1"/>
</dbReference>